<organism evidence="2 3">
    <name type="scientific">Endocarpon pusillum</name>
    <dbReference type="NCBI Taxonomy" id="364733"/>
    <lineage>
        <taxon>Eukaryota</taxon>
        <taxon>Fungi</taxon>
        <taxon>Dikarya</taxon>
        <taxon>Ascomycota</taxon>
        <taxon>Pezizomycotina</taxon>
        <taxon>Eurotiomycetes</taxon>
        <taxon>Chaetothyriomycetidae</taxon>
        <taxon>Verrucariales</taxon>
        <taxon>Verrucariaceae</taxon>
        <taxon>Endocarpon</taxon>
    </lineage>
</organism>
<dbReference type="AlphaFoldDB" id="A0A8H7ANM1"/>
<accession>A0A8H7ANM1</accession>
<feature type="transmembrane region" description="Helical" evidence="1">
    <location>
        <begin position="54"/>
        <end position="74"/>
    </location>
</feature>
<feature type="transmembrane region" description="Helical" evidence="1">
    <location>
        <begin position="12"/>
        <end position="42"/>
    </location>
</feature>
<reference evidence="2" key="1">
    <citation type="submission" date="2020-02" db="EMBL/GenBank/DDBJ databases">
        <authorList>
            <person name="Palmer J.M."/>
        </authorList>
    </citation>
    <scope>NUCLEOTIDE SEQUENCE</scope>
    <source>
        <strain evidence="2">EPUS1.4</strain>
        <tissue evidence="2">Thallus</tissue>
    </source>
</reference>
<gene>
    <name evidence="2" type="ORF">GJ744_006972</name>
</gene>
<evidence type="ECO:0000313" key="2">
    <source>
        <dbReference type="EMBL" id="KAF7510276.1"/>
    </source>
</evidence>
<dbReference type="Proteomes" id="UP000606974">
    <property type="component" value="Unassembled WGS sequence"/>
</dbReference>
<keyword evidence="1" id="KW-1133">Transmembrane helix</keyword>
<keyword evidence="1" id="KW-0472">Membrane</keyword>
<proteinExistence type="predicted"/>
<protein>
    <submittedName>
        <fullName evidence="2">Uncharacterized protein</fullName>
    </submittedName>
</protein>
<name>A0A8H7ANM1_9EURO</name>
<keyword evidence="1" id="KW-0812">Transmembrane</keyword>
<keyword evidence="3" id="KW-1185">Reference proteome</keyword>
<evidence type="ECO:0000256" key="1">
    <source>
        <dbReference type="SAM" id="Phobius"/>
    </source>
</evidence>
<dbReference type="EMBL" id="JAACFV010000032">
    <property type="protein sequence ID" value="KAF7510276.1"/>
    <property type="molecule type" value="Genomic_DNA"/>
</dbReference>
<comment type="caution">
    <text evidence="2">The sequence shown here is derived from an EMBL/GenBank/DDBJ whole genome shotgun (WGS) entry which is preliminary data.</text>
</comment>
<evidence type="ECO:0000313" key="3">
    <source>
        <dbReference type="Proteomes" id="UP000606974"/>
    </source>
</evidence>
<sequence length="97" mass="11034">MTSFIQAMSNAFSTIFQFFTSVTQTVLSAFQALISLFGTFIIDVADVSTGLVQFLSKNVLVLLPASAFLIYAVYRQRRFRLPHKSQRMSLLQEKKFN</sequence>